<dbReference type="PROSITE" id="PS51318">
    <property type="entry name" value="TAT"/>
    <property type="match status" value="1"/>
</dbReference>
<dbReference type="PANTHER" id="PTHR10961:SF46">
    <property type="entry name" value="PEROXISOMAL SARCOSINE OXIDASE"/>
    <property type="match status" value="1"/>
</dbReference>
<dbReference type="Pfam" id="PF01266">
    <property type="entry name" value="DAO"/>
    <property type="match status" value="1"/>
</dbReference>
<proteinExistence type="predicted"/>
<dbReference type="InterPro" id="IPR045170">
    <property type="entry name" value="MTOX"/>
</dbReference>
<sequence length="416" mass="45527">MNTWPLTRRQILGGIGAGALAPSIVRARSLGSDGHAVVVGAGVFGTWTARALMDAGMRVTLIDKHGPANARASSAGETRMTRAGYGADAIYAKMALDSLKDWKALSDRAALPLFHPHGVLFFFDEEIDYFTDTIRVHREMGLPTQVLTPAQMARRYPMIDFDGVAIGMFEPDFGAIMARRSVQTLVAEMVKEGLVWRRGQAKPVPMPRGPSPLPGVDLMDGERVEGDAYIYALGPWLPQGFPDVLDRRIVTSRQEVFFFAPPEGDDRFAPQRLPGWAHFESGDLHYGFPDIEARGAKICFDNHGPEVDPDTNPRRVTKEGLAEIVAYRDRVFPALRGAQLLETRVCQYENSSNGDFLIDRHPGHPNVTLVGAGSGHGFKHGPSLGRLAAQIAMGGEQDQPRFTLATKETTQARSVI</sequence>
<evidence type="ECO:0000313" key="6">
    <source>
        <dbReference type="EMBL" id="MBW0144777.1"/>
    </source>
</evidence>
<dbReference type="RefSeq" id="WP_218632738.1">
    <property type="nucleotide sequence ID" value="NZ_JAHVAH010000001.1"/>
</dbReference>
<dbReference type="EMBL" id="JAHVAH010000001">
    <property type="protein sequence ID" value="MBW0144777.1"/>
    <property type="molecule type" value="Genomic_DNA"/>
</dbReference>
<evidence type="ECO:0000256" key="2">
    <source>
        <dbReference type="ARBA" id="ARBA00022630"/>
    </source>
</evidence>
<accession>A0ABS6V5F0</accession>
<keyword evidence="7" id="KW-1185">Reference proteome</keyword>
<protein>
    <submittedName>
        <fullName evidence="6">FAD-dependent oxidoreductase</fullName>
    </submittedName>
</protein>
<evidence type="ECO:0000256" key="4">
    <source>
        <dbReference type="ARBA" id="ARBA00023002"/>
    </source>
</evidence>
<keyword evidence="2" id="KW-0285">Flavoprotein</keyword>
<organism evidence="6 7">
    <name type="scientific">Sphingomicrobium clamense</name>
    <dbReference type="NCBI Taxonomy" id="2851013"/>
    <lineage>
        <taxon>Bacteria</taxon>
        <taxon>Pseudomonadati</taxon>
        <taxon>Pseudomonadota</taxon>
        <taxon>Alphaproteobacteria</taxon>
        <taxon>Sphingomonadales</taxon>
        <taxon>Sphingomonadaceae</taxon>
        <taxon>Sphingomicrobium</taxon>
    </lineage>
</organism>
<keyword evidence="3" id="KW-0274">FAD</keyword>
<evidence type="ECO:0000259" key="5">
    <source>
        <dbReference type="Pfam" id="PF01266"/>
    </source>
</evidence>
<comment type="cofactor">
    <cofactor evidence="1">
        <name>FAD</name>
        <dbReference type="ChEBI" id="CHEBI:57692"/>
    </cofactor>
</comment>
<evidence type="ECO:0000256" key="3">
    <source>
        <dbReference type="ARBA" id="ARBA00022827"/>
    </source>
</evidence>
<keyword evidence="4" id="KW-0560">Oxidoreductase</keyword>
<dbReference type="Proteomes" id="UP000698028">
    <property type="component" value="Unassembled WGS sequence"/>
</dbReference>
<name>A0ABS6V5F0_9SPHN</name>
<gene>
    <name evidence="6" type="ORF">KTQ36_05645</name>
</gene>
<dbReference type="PANTHER" id="PTHR10961">
    <property type="entry name" value="PEROXISOMAL SARCOSINE OXIDASE"/>
    <property type="match status" value="1"/>
</dbReference>
<dbReference type="InterPro" id="IPR006076">
    <property type="entry name" value="FAD-dep_OxRdtase"/>
</dbReference>
<comment type="caution">
    <text evidence="6">The sequence shown here is derived from an EMBL/GenBank/DDBJ whole genome shotgun (WGS) entry which is preliminary data.</text>
</comment>
<reference evidence="6 7" key="1">
    <citation type="submission" date="2021-07" db="EMBL/GenBank/DDBJ databases">
        <title>The draft genome sequence of Sphingomicrobium sp. B8.</title>
        <authorList>
            <person name="Mu L."/>
        </authorList>
    </citation>
    <scope>NUCLEOTIDE SEQUENCE [LARGE SCALE GENOMIC DNA]</scope>
    <source>
        <strain evidence="6 7">B8</strain>
    </source>
</reference>
<evidence type="ECO:0000313" key="7">
    <source>
        <dbReference type="Proteomes" id="UP000698028"/>
    </source>
</evidence>
<dbReference type="InterPro" id="IPR006311">
    <property type="entry name" value="TAT_signal"/>
</dbReference>
<evidence type="ECO:0000256" key="1">
    <source>
        <dbReference type="ARBA" id="ARBA00001974"/>
    </source>
</evidence>
<feature type="domain" description="FAD dependent oxidoreductase" evidence="5">
    <location>
        <begin position="36"/>
        <end position="390"/>
    </location>
</feature>